<name>A0A382W3A0_9ZZZZ</name>
<gene>
    <name evidence="1" type="ORF">METZ01_LOCUS406160</name>
</gene>
<sequence length="41" mass="4442">MGKNIGGFGVGTRPKICSAFVEPVDFDHLMSVFAEPTMLEI</sequence>
<reference evidence="1" key="1">
    <citation type="submission" date="2018-05" db="EMBL/GenBank/DDBJ databases">
        <authorList>
            <person name="Lanie J.A."/>
            <person name="Ng W.-L."/>
            <person name="Kazmierczak K.M."/>
            <person name="Andrzejewski T.M."/>
            <person name="Davidsen T.M."/>
            <person name="Wayne K.J."/>
            <person name="Tettelin H."/>
            <person name="Glass J.I."/>
            <person name="Rusch D."/>
            <person name="Podicherti R."/>
            <person name="Tsui H.-C.T."/>
            <person name="Winkler M.E."/>
        </authorList>
    </citation>
    <scope>NUCLEOTIDE SEQUENCE</scope>
</reference>
<dbReference type="EMBL" id="UINC01156727">
    <property type="protein sequence ID" value="SVD53306.1"/>
    <property type="molecule type" value="Genomic_DNA"/>
</dbReference>
<evidence type="ECO:0000313" key="1">
    <source>
        <dbReference type="EMBL" id="SVD53306.1"/>
    </source>
</evidence>
<dbReference type="AlphaFoldDB" id="A0A382W3A0"/>
<protein>
    <submittedName>
        <fullName evidence="1">Uncharacterized protein</fullName>
    </submittedName>
</protein>
<organism evidence="1">
    <name type="scientific">marine metagenome</name>
    <dbReference type="NCBI Taxonomy" id="408172"/>
    <lineage>
        <taxon>unclassified sequences</taxon>
        <taxon>metagenomes</taxon>
        <taxon>ecological metagenomes</taxon>
    </lineage>
</organism>
<proteinExistence type="predicted"/>
<accession>A0A382W3A0</accession>